<accession>A0ABT0I4A3</accession>
<keyword evidence="2" id="KW-1185">Reference proteome</keyword>
<reference evidence="1 2" key="1">
    <citation type="submission" date="2022-04" db="EMBL/GenBank/DDBJ databases">
        <title>Streptomyces sp. nov. LCR6-01 isolated from Lichen of Dirinaria sp.</title>
        <authorList>
            <person name="Kanchanasin P."/>
            <person name="Tanasupawat S."/>
            <person name="Phongsopitanun W."/>
        </authorList>
    </citation>
    <scope>NUCLEOTIDE SEQUENCE [LARGE SCALE GENOMIC DNA]</scope>
    <source>
        <strain evidence="1 2">LCR6-01</strain>
    </source>
</reference>
<comment type="caution">
    <text evidence="1">The sequence shown here is derived from an EMBL/GenBank/DDBJ whole genome shotgun (WGS) entry which is preliminary data.</text>
</comment>
<evidence type="ECO:0000313" key="2">
    <source>
        <dbReference type="Proteomes" id="UP001522868"/>
    </source>
</evidence>
<dbReference type="Proteomes" id="UP001522868">
    <property type="component" value="Unassembled WGS sequence"/>
</dbReference>
<protein>
    <recommendedName>
        <fullName evidence="3">Albusnodin family lasso peptide</fullName>
    </recommendedName>
</protein>
<gene>
    <name evidence="1" type="ORF">M1O15_01765</name>
</gene>
<evidence type="ECO:0000313" key="1">
    <source>
        <dbReference type="EMBL" id="MCK8676161.1"/>
    </source>
</evidence>
<name>A0ABT0I4A3_9ACTN</name>
<dbReference type="EMBL" id="JALPTH010000002">
    <property type="protein sequence ID" value="MCK8676161.1"/>
    <property type="molecule type" value="Genomic_DNA"/>
</dbReference>
<evidence type="ECO:0008006" key="3">
    <source>
        <dbReference type="Google" id="ProtNLM"/>
    </source>
</evidence>
<organism evidence="1 2">
    <name type="scientific">Streptomyces lichenis</name>
    <dbReference type="NCBI Taxonomy" id="2306967"/>
    <lineage>
        <taxon>Bacteria</taxon>
        <taxon>Bacillati</taxon>
        <taxon>Actinomycetota</taxon>
        <taxon>Actinomycetes</taxon>
        <taxon>Kitasatosporales</taxon>
        <taxon>Streptomycetaceae</taxon>
        <taxon>Streptomyces</taxon>
    </lineage>
</organism>
<sequence>MQDTQSSQTADAEPTGFDLNVHSVDAATLGSQNYNDSDKDRYFEGM</sequence>
<dbReference type="RefSeq" id="WP_248631365.1">
    <property type="nucleotide sequence ID" value="NZ_JALPTH010000002.1"/>
</dbReference>
<proteinExistence type="predicted"/>